<dbReference type="Gene3D" id="3.20.20.450">
    <property type="entry name" value="EAL domain"/>
    <property type="match status" value="1"/>
</dbReference>
<dbReference type="InterPro" id="IPR000644">
    <property type="entry name" value="CBS_dom"/>
</dbReference>
<feature type="domain" description="EAL" evidence="8">
    <location>
        <begin position="744"/>
        <end position="996"/>
    </location>
</feature>
<dbReference type="Pfam" id="PF00563">
    <property type="entry name" value="EAL"/>
    <property type="match status" value="1"/>
</dbReference>
<dbReference type="NCBIfam" id="TIGR00254">
    <property type="entry name" value="GGDEF"/>
    <property type="match status" value="1"/>
</dbReference>
<dbReference type="NCBIfam" id="TIGR00229">
    <property type="entry name" value="sensory_box"/>
    <property type="match status" value="1"/>
</dbReference>
<dbReference type="FunFam" id="3.30.70.270:FF:000001">
    <property type="entry name" value="Diguanylate cyclase domain protein"/>
    <property type="match status" value="1"/>
</dbReference>
<dbReference type="SMART" id="SM00086">
    <property type="entry name" value="PAC"/>
    <property type="match status" value="2"/>
</dbReference>
<dbReference type="InterPro" id="IPR035919">
    <property type="entry name" value="EAL_sf"/>
</dbReference>
<dbReference type="SMART" id="SM00267">
    <property type="entry name" value="GGDEF"/>
    <property type="match status" value="1"/>
</dbReference>
<dbReference type="GO" id="GO:0071111">
    <property type="term" value="F:cyclic-guanylate-specific phosphodiesterase activity"/>
    <property type="evidence" value="ECO:0007669"/>
    <property type="project" value="UniProtKB-EC"/>
</dbReference>
<sequence length="996" mass="111939">MDTVPPTPIHATLSLTEACALMLLQQTHRCRITDDSNQTSHILYRADLLQLLASEPSRESETLLSLINSRGITNARYQRLATIHQCQRYYLADQAGRFIHVSDALAELFNTTSEALLGQSADTVFPLAQARRLNQWHADVLQAKSPTVKPLPFAGIDGTHITLLTLMPISEPDSPSEILGLLTLAPSEWQPTEVDRITENELETIFQSLPDLFFRLASDGTILDYRAQQSADLYMPPEQFLGKRMQEILPCDLAELFTCRMDEQKSTGELITYEYDLPIGTGTARFEARLRDLPGTDEIIVIVRNITEQYREHQARIRAEQQLSLALEAAKEGVWDWDIRAGLWSANARFFTMLGFPPAVQPQPIHHWNTKIHNDDVERRKLAYGSLLTGDSENLDVDFRVLNSDGGYQWVRARGKVVERSPDGLALRAVGTHEEVSERKMLEERLKLAATVFENTAEGVIIANPRGHIIEVNQGFVDVTGFSRDEVLGRHVRLLNSGRQAPAFYRTIWRALLTEGSWQGEIWNRRKDGQTIPEWLNINAVYDDNQQISHFVAVFSDISVLKRSEEKLDHMAHHDALTGLPNRLMLQARLGRALVHASRNQSLLALLFLDVDRFKKINDSMGHTIGDGLLKQVGKRLKSCVRAEDTVARLGGDEFVVLLENLPNGEAAALIAEKILRSIREPFDIQGKEFYTTTSIGISVYPNDGKSPADLLRNADTAMYQVKQKGRDSYSFYTEHLTTNAQRKAEMESELHRAILNNELMLQYQPQFNLNNEELVGMEALVRWNHPVKGMIPPDLFIPLAEESGLINKISEWVCNAACQQVRIWLDKGFRVPRVAVNVSGAELMGGNLLTNFTSAMSTHRIAGSQLEAEITENFMMQDVERAVGLVNELRDLGIVIAVDDFGTGYSSLAYLKTLPIHRLKIDRTFVREIPNNVNDMAITHAIIAMGESLGLEILAEGIETREQQAFLRSKGCSLGQGYLFARPLSAENIEGWLAH</sequence>
<dbReference type="Pfam" id="PF00990">
    <property type="entry name" value="GGDEF"/>
    <property type="match status" value="1"/>
</dbReference>
<dbReference type="AlphaFoldDB" id="A0A839UWC1"/>
<dbReference type="InterPro" id="IPR000014">
    <property type="entry name" value="PAS"/>
</dbReference>
<dbReference type="InterPro" id="IPR046342">
    <property type="entry name" value="CBS_dom_sf"/>
</dbReference>
<dbReference type="Gene3D" id="3.30.450.20">
    <property type="entry name" value="PAS domain"/>
    <property type="match status" value="4"/>
</dbReference>
<dbReference type="PROSITE" id="PS50112">
    <property type="entry name" value="PAS"/>
    <property type="match status" value="1"/>
</dbReference>
<dbReference type="SMART" id="SM00091">
    <property type="entry name" value="PAS"/>
    <property type="match status" value="4"/>
</dbReference>
<dbReference type="EC" id="3.1.4.52" evidence="2"/>
<dbReference type="PROSITE" id="PS50883">
    <property type="entry name" value="EAL"/>
    <property type="match status" value="1"/>
</dbReference>
<evidence type="ECO:0000256" key="3">
    <source>
        <dbReference type="ARBA" id="ARBA00022636"/>
    </source>
</evidence>
<protein>
    <recommendedName>
        <fullName evidence="2">cyclic-guanylate-specific phosphodiesterase</fullName>
        <ecNumber evidence="2">3.1.4.52</ecNumber>
    </recommendedName>
</protein>
<dbReference type="PANTHER" id="PTHR44757">
    <property type="entry name" value="DIGUANYLATE CYCLASE DGCP"/>
    <property type="match status" value="1"/>
</dbReference>
<dbReference type="CDD" id="cd00130">
    <property type="entry name" value="PAS"/>
    <property type="match status" value="4"/>
</dbReference>
<dbReference type="RefSeq" id="WP_183911125.1">
    <property type="nucleotide sequence ID" value="NZ_JACHXZ010000004.1"/>
</dbReference>
<dbReference type="SUPFAM" id="SSF55073">
    <property type="entry name" value="Nucleotide cyclase"/>
    <property type="match status" value="1"/>
</dbReference>
<comment type="caution">
    <text evidence="11">The sequence shown here is derived from an EMBL/GenBank/DDBJ whole genome shotgun (WGS) entry which is preliminary data.</text>
</comment>
<dbReference type="InterPro" id="IPR052155">
    <property type="entry name" value="Biofilm_reg_signaling"/>
</dbReference>
<dbReference type="InterPro" id="IPR043128">
    <property type="entry name" value="Rev_trsase/Diguanyl_cyclase"/>
</dbReference>
<evidence type="ECO:0000259" key="7">
    <source>
        <dbReference type="PROSITE" id="PS50113"/>
    </source>
</evidence>
<accession>A0A839UWC1</accession>
<dbReference type="Gene3D" id="3.30.70.270">
    <property type="match status" value="1"/>
</dbReference>
<dbReference type="PROSITE" id="PS51371">
    <property type="entry name" value="CBS"/>
    <property type="match status" value="1"/>
</dbReference>
<dbReference type="InterPro" id="IPR000160">
    <property type="entry name" value="GGDEF_dom"/>
</dbReference>
<evidence type="ECO:0000313" key="12">
    <source>
        <dbReference type="Proteomes" id="UP000559987"/>
    </source>
</evidence>
<feature type="domain" description="GGDEF" evidence="9">
    <location>
        <begin position="602"/>
        <end position="735"/>
    </location>
</feature>
<dbReference type="InterPro" id="IPR000700">
    <property type="entry name" value="PAS-assoc_C"/>
</dbReference>
<evidence type="ECO:0000256" key="2">
    <source>
        <dbReference type="ARBA" id="ARBA00012282"/>
    </source>
</evidence>
<gene>
    <name evidence="11" type="ORF">FHS30_002838</name>
</gene>
<dbReference type="EMBL" id="JACHXZ010000004">
    <property type="protein sequence ID" value="MBB3169625.1"/>
    <property type="molecule type" value="Genomic_DNA"/>
</dbReference>
<reference evidence="11 12" key="1">
    <citation type="submission" date="2020-08" db="EMBL/GenBank/DDBJ databases">
        <title>Genomic Encyclopedia of Type Strains, Phase III (KMG-III): the genomes of soil and plant-associated and newly described type strains.</title>
        <authorList>
            <person name="Whitman W."/>
        </authorList>
    </citation>
    <scope>NUCLEOTIDE SEQUENCE [LARGE SCALE GENOMIC DNA]</scope>
    <source>
        <strain evidence="11 12">CECT 8571</strain>
    </source>
</reference>
<evidence type="ECO:0000259" key="8">
    <source>
        <dbReference type="PROSITE" id="PS50883"/>
    </source>
</evidence>
<feature type="domain" description="CBS" evidence="10">
    <location>
        <begin position="1"/>
        <end position="60"/>
    </location>
</feature>
<feature type="domain" description="PAC" evidence="7">
    <location>
        <begin position="518"/>
        <end position="570"/>
    </location>
</feature>
<evidence type="ECO:0000259" key="9">
    <source>
        <dbReference type="PROSITE" id="PS50887"/>
    </source>
</evidence>
<dbReference type="InterPro" id="IPR013655">
    <property type="entry name" value="PAS_fold_3"/>
</dbReference>
<dbReference type="CDD" id="cd01949">
    <property type="entry name" value="GGDEF"/>
    <property type="match status" value="1"/>
</dbReference>
<dbReference type="PROSITE" id="PS50887">
    <property type="entry name" value="GGDEF"/>
    <property type="match status" value="1"/>
</dbReference>
<dbReference type="PANTHER" id="PTHR44757:SF2">
    <property type="entry name" value="BIOFILM ARCHITECTURE MAINTENANCE PROTEIN MBAA"/>
    <property type="match status" value="1"/>
</dbReference>
<dbReference type="Pfam" id="PF13426">
    <property type="entry name" value="PAS_9"/>
    <property type="match status" value="2"/>
</dbReference>
<dbReference type="SUPFAM" id="SSF141868">
    <property type="entry name" value="EAL domain-like"/>
    <property type="match status" value="1"/>
</dbReference>
<feature type="domain" description="PAC" evidence="7">
    <location>
        <begin position="395"/>
        <end position="448"/>
    </location>
</feature>
<evidence type="ECO:0000259" key="6">
    <source>
        <dbReference type="PROSITE" id="PS50112"/>
    </source>
</evidence>
<dbReference type="Pfam" id="PF08447">
    <property type="entry name" value="PAS_3"/>
    <property type="match status" value="1"/>
</dbReference>
<dbReference type="InterPro" id="IPR029787">
    <property type="entry name" value="Nucleotide_cyclase"/>
</dbReference>
<proteinExistence type="predicted"/>
<dbReference type="InterPro" id="IPR001633">
    <property type="entry name" value="EAL_dom"/>
</dbReference>
<dbReference type="Proteomes" id="UP000559987">
    <property type="component" value="Unassembled WGS sequence"/>
</dbReference>
<dbReference type="FunFam" id="3.20.20.450:FF:000001">
    <property type="entry name" value="Cyclic di-GMP phosphodiesterase yahA"/>
    <property type="match status" value="1"/>
</dbReference>
<keyword evidence="5" id="KW-0129">CBS domain</keyword>
<dbReference type="Pfam" id="PF08448">
    <property type="entry name" value="PAS_4"/>
    <property type="match status" value="1"/>
</dbReference>
<dbReference type="InterPro" id="IPR013656">
    <property type="entry name" value="PAS_4"/>
</dbReference>
<feature type="domain" description="PAS" evidence="6">
    <location>
        <begin position="445"/>
        <end position="490"/>
    </location>
</feature>
<keyword evidence="3" id="KW-0973">c-di-GMP</keyword>
<dbReference type="InterPro" id="IPR001610">
    <property type="entry name" value="PAC"/>
</dbReference>
<evidence type="ECO:0000259" key="10">
    <source>
        <dbReference type="PROSITE" id="PS51371"/>
    </source>
</evidence>
<dbReference type="SUPFAM" id="SSF55785">
    <property type="entry name" value="PYP-like sensor domain (PAS domain)"/>
    <property type="match status" value="4"/>
</dbReference>
<comment type="cofactor">
    <cofactor evidence="1">
        <name>Mg(2+)</name>
        <dbReference type="ChEBI" id="CHEBI:18420"/>
    </cofactor>
</comment>
<evidence type="ECO:0000256" key="5">
    <source>
        <dbReference type="PROSITE-ProRule" id="PRU00703"/>
    </source>
</evidence>
<comment type="catalytic activity">
    <reaction evidence="4">
        <text>3',3'-c-di-GMP + H2O = 5'-phosphoguanylyl(3'-&gt;5')guanosine + H(+)</text>
        <dbReference type="Rhea" id="RHEA:24902"/>
        <dbReference type="ChEBI" id="CHEBI:15377"/>
        <dbReference type="ChEBI" id="CHEBI:15378"/>
        <dbReference type="ChEBI" id="CHEBI:58754"/>
        <dbReference type="ChEBI" id="CHEBI:58805"/>
        <dbReference type="EC" id="3.1.4.52"/>
    </reaction>
    <physiologicalReaction direction="left-to-right" evidence="4">
        <dbReference type="Rhea" id="RHEA:24903"/>
    </physiologicalReaction>
</comment>
<name>A0A839UWC1_9GAMM</name>
<organism evidence="11 12">
    <name type="scientific">Simiduia aestuariiviva</name>
    <dbReference type="NCBI Taxonomy" id="1510459"/>
    <lineage>
        <taxon>Bacteria</taxon>
        <taxon>Pseudomonadati</taxon>
        <taxon>Pseudomonadota</taxon>
        <taxon>Gammaproteobacteria</taxon>
        <taxon>Cellvibrionales</taxon>
        <taxon>Cellvibrionaceae</taxon>
        <taxon>Simiduia</taxon>
    </lineage>
</organism>
<dbReference type="SMART" id="SM00052">
    <property type="entry name" value="EAL"/>
    <property type="match status" value="1"/>
</dbReference>
<evidence type="ECO:0000313" key="11">
    <source>
        <dbReference type="EMBL" id="MBB3169625.1"/>
    </source>
</evidence>
<evidence type="ECO:0000256" key="4">
    <source>
        <dbReference type="ARBA" id="ARBA00051114"/>
    </source>
</evidence>
<dbReference type="SUPFAM" id="SSF54631">
    <property type="entry name" value="CBS-domain pair"/>
    <property type="match status" value="1"/>
</dbReference>
<dbReference type="GO" id="GO:0071732">
    <property type="term" value="P:cellular response to nitric oxide"/>
    <property type="evidence" value="ECO:0007669"/>
    <property type="project" value="UniProtKB-ARBA"/>
</dbReference>
<evidence type="ECO:0000256" key="1">
    <source>
        <dbReference type="ARBA" id="ARBA00001946"/>
    </source>
</evidence>
<keyword evidence="12" id="KW-1185">Reference proteome</keyword>
<dbReference type="InterPro" id="IPR035965">
    <property type="entry name" value="PAS-like_dom_sf"/>
</dbReference>
<dbReference type="PROSITE" id="PS50113">
    <property type="entry name" value="PAC"/>
    <property type="match status" value="2"/>
</dbReference>
<dbReference type="CDD" id="cd01948">
    <property type="entry name" value="EAL"/>
    <property type="match status" value="1"/>
</dbReference>